<dbReference type="InterPro" id="IPR036394">
    <property type="entry name" value="Ribosomal_uL22_sf"/>
</dbReference>
<evidence type="ECO:0000256" key="10">
    <source>
        <dbReference type="RuleBase" id="RU004008"/>
    </source>
</evidence>
<feature type="region of interest" description="Disordered" evidence="11">
    <location>
        <begin position="168"/>
        <end position="223"/>
    </location>
</feature>
<keyword evidence="5 7" id="KW-0687">Ribonucleoprotein</keyword>
<evidence type="ECO:0000256" key="11">
    <source>
        <dbReference type="SAM" id="MobiDB-lite"/>
    </source>
</evidence>
<evidence type="ECO:0000256" key="9">
    <source>
        <dbReference type="RuleBase" id="RU004006"/>
    </source>
</evidence>
<dbReference type="HAMAP" id="MF_01331_B">
    <property type="entry name" value="Ribosomal_uL22_B"/>
    <property type="match status" value="1"/>
</dbReference>
<dbReference type="InterPro" id="IPR047867">
    <property type="entry name" value="Ribosomal_uL22_bac/org-type"/>
</dbReference>
<evidence type="ECO:0000256" key="7">
    <source>
        <dbReference type="HAMAP-Rule" id="MF_01331"/>
    </source>
</evidence>
<evidence type="ECO:0000256" key="2">
    <source>
        <dbReference type="ARBA" id="ARBA00022730"/>
    </source>
</evidence>
<dbReference type="GO" id="GO:0003735">
    <property type="term" value="F:structural constituent of ribosome"/>
    <property type="evidence" value="ECO:0007669"/>
    <property type="project" value="InterPro"/>
</dbReference>
<dbReference type="GO" id="GO:0006412">
    <property type="term" value="P:translation"/>
    <property type="evidence" value="ECO:0007669"/>
    <property type="project" value="UniProtKB-UniRule"/>
</dbReference>
<organism evidence="12 13">
    <name type="scientific">Candidatus Andersenbacteria bacterium CG10_big_fil_rev_8_21_14_0_10_54_11</name>
    <dbReference type="NCBI Taxonomy" id="1974485"/>
    <lineage>
        <taxon>Bacteria</taxon>
        <taxon>Candidatus Anderseniibacteriota</taxon>
    </lineage>
</organism>
<dbReference type="GO" id="GO:0019843">
    <property type="term" value="F:rRNA binding"/>
    <property type="evidence" value="ECO:0007669"/>
    <property type="project" value="UniProtKB-UniRule"/>
</dbReference>
<comment type="function">
    <text evidence="7 10">This protein binds specifically to 23S rRNA; its binding is stimulated by other ribosomal proteins, e.g., L4, L17, and L20. It is important during the early stages of 50S assembly. It makes multiple contacts with different domains of the 23S rRNA in the assembled 50S subunit and ribosome.</text>
</comment>
<comment type="similarity">
    <text evidence="1 7 8">Belongs to the universal ribosomal protein uL22 family.</text>
</comment>
<evidence type="ECO:0000256" key="4">
    <source>
        <dbReference type="ARBA" id="ARBA00022980"/>
    </source>
</evidence>
<comment type="subunit">
    <text evidence="7 9">Part of the 50S ribosomal subunit.</text>
</comment>
<dbReference type="InterPro" id="IPR001063">
    <property type="entry name" value="Ribosomal_uL22"/>
</dbReference>
<accession>A0A2M6WYT0</accession>
<keyword evidence="4 7" id="KW-0689">Ribosomal protein</keyword>
<gene>
    <name evidence="7" type="primary">rplV</name>
    <name evidence="12" type="ORF">COT71_03335</name>
</gene>
<proteinExistence type="inferred from homology"/>
<protein>
    <recommendedName>
        <fullName evidence="6 7">Large ribosomal subunit protein uL22</fullName>
    </recommendedName>
</protein>
<dbReference type="GO" id="GO:0022625">
    <property type="term" value="C:cytosolic large ribosomal subunit"/>
    <property type="evidence" value="ECO:0007669"/>
    <property type="project" value="TreeGrafter"/>
</dbReference>
<evidence type="ECO:0000256" key="8">
    <source>
        <dbReference type="RuleBase" id="RU004005"/>
    </source>
</evidence>
<evidence type="ECO:0000313" key="12">
    <source>
        <dbReference type="EMBL" id="PIT97948.1"/>
    </source>
</evidence>
<feature type="compositionally biased region" description="Basic and acidic residues" evidence="11">
    <location>
        <begin position="188"/>
        <end position="197"/>
    </location>
</feature>
<dbReference type="PANTHER" id="PTHR13501:SF8">
    <property type="entry name" value="LARGE RIBOSOMAL SUBUNIT PROTEIN UL22M"/>
    <property type="match status" value="1"/>
</dbReference>
<dbReference type="NCBIfam" id="TIGR01044">
    <property type="entry name" value="rplV_bact"/>
    <property type="match status" value="1"/>
</dbReference>
<dbReference type="Pfam" id="PF00237">
    <property type="entry name" value="Ribosomal_L22"/>
    <property type="match status" value="1"/>
</dbReference>
<evidence type="ECO:0000256" key="3">
    <source>
        <dbReference type="ARBA" id="ARBA00022884"/>
    </source>
</evidence>
<dbReference type="Proteomes" id="UP000230731">
    <property type="component" value="Unassembled WGS sequence"/>
</dbReference>
<evidence type="ECO:0000256" key="6">
    <source>
        <dbReference type="ARBA" id="ARBA00035207"/>
    </source>
</evidence>
<comment type="caution">
    <text evidence="12">The sequence shown here is derived from an EMBL/GenBank/DDBJ whole genome shotgun (WGS) entry which is preliminary data.</text>
</comment>
<sequence length="223" mass="24821">MAESYSEKQRQQRVPVPAERLRNRLDNLLLRMRIRAVHKNARIAPRKVRVLRDVVVGRPAAAVQHELGWHRTDAARLVRAVLNSAVANAEHNYAVAADNLRVVSFAVQDGFRLKRFQPAGRGMAHPFVKRTSHIMIELAEIAPSDGKRPVKQSAIETIAAADYLSRREAPTEQTVSVQHAAPPVESTASERDAELTAHTKIKMMQQGGEAAQRLRRQDKGGGK</sequence>
<keyword evidence="2 7" id="KW-0699">rRNA-binding</keyword>
<dbReference type="Gene3D" id="3.90.470.10">
    <property type="entry name" value="Ribosomal protein L22/L17"/>
    <property type="match status" value="1"/>
</dbReference>
<dbReference type="EMBL" id="PEZP01000039">
    <property type="protein sequence ID" value="PIT97948.1"/>
    <property type="molecule type" value="Genomic_DNA"/>
</dbReference>
<dbReference type="AlphaFoldDB" id="A0A2M6WYT0"/>
<evidence type="ECO:0000313" key="13">
    <source>
        <dbReference type="Proteomes" id="UP000230731"/>
    </source>
</evidence>
<dbReference type="SUPFAM" id="SSF54843">
    <property type="entry name" value="Ribosomal protein L22"/>
    <property type="match status" value="1"/>
</dbReference>
<comment type="function">
    <text evidence="7">The globular domain of the protein is located near the polypeptide exit tunnel on the outside of the subunit, while an extended beta-hairpin is found that lines the wall of the exit tunnel in the center of the 70S ribosome.</text>
</comment>
<name>A0A2M6WYT0_9BACT</name>
<evidence type="ECO:0000256" key="1">
    <source>
        <dbReference type="ARBA" id="ARBA00009451"/>
    </source>
</evidence>
<dbReference type="PANTHER" id="PTHR13501">
    <property type="entry name" value="CHLOROPLAST 50S RIBOSOMAL PROTEIN L22-RELATED"/>
    <property type="match status" value="1"/>
</dbReference>
<evidence type="ECO:0000256" key="5">
    <source>
        <dbReference type="ARBA" id="ARBA00023274"/>
    </source>
</evidence>
<keyword evidence="3 7" id="KW-0694">RNA-binding</keyword>
<dbReference type="InterPro" id="IPR005727">
    <property type="entry name" value="Ribosomal_uL22_bac/chlpt-type"/>
</dbReference>
<reference evidence="13" key="1">
    <citation type="submission" date="2017-09" db="EMBL/GenBank/DDBJ databases">
        <title>Depth-based differentiation of microbial function through sediment-hosted aquifers and enrichment of novel symbionts in the deep terrestrial subsurface.</title>
        <authorList>
            <person name="Probst A.J."/>
            <person name="Ladd B."/>
            <person name="Jarett J.K."/>
            <person name="Geller-Mcgrath D.E."/>
            <person name="Sieber C.M.K."/>
            <person name="Emerson J.B."/>
            <person name="Anantharaman K."/>
            <person name="Thomas B.C."/>
            <person name="Malmstrom R."/>
            <person name="Stieglmeier M."/>
            <person name="Klingl A."/>
            <person name="Woyke T."/>
            <person name="Ryan C.M."/>
            <person name="Banfield J.F."/>
        </authorList>
    </citation>
    <scope>NUCLEOTIDE SEQUENCE [LARGE SCALE GENOMIC DNA]</scope>
</reference>